<organism evidence="9">
    <name type="scientific">Salvia splendens</name>
    <name type="common">Scarlet sage</name>
    <dbReference type="NCBI Taxonomy" id="180675"/>
    <lineage>
        <taxon>Eukaryota</taxon>
        <taxon>Viridiplantae</taxon>
        <taxon>Streptophyta</taxon>
        <taxon>Embryophyta</taxon>
        <taxon>Tracheophyta</taxon>
        <taxon>Spermatophyta</taxon>
        <taxon>Magnoliopsida</taxon>
        <taxon>eudicotyledons</taxon>
        <taxon>Gunneridae</taxon>
        <taxon>Pentapetalae</taxon>
        <taxon>asterids</taxon>
        <taxon>lamiids</taxon>
        <taxon>Lamiales</taxon>
        <taxon>Lamiaceae</taxon>
        <taxon>Nepetoideae</taxon>
        <taxon>Mentheae</taxon>
        <taxon>Salviinae</taxon>
        <taxon>Salvia</taxon>
        <taxon>Salvia subgen. Calosphace</taxon>
        <taxon>core Calosphace</taxon>
    </lineage>
</organism>
<feature type="domain" description="Ion transport" evidence="8">
    <location>
        <begin position="302"/>
        <end position="598"/>
    </location>
</feature>
<evidence type="ECO:0000256" key="5">
    <source>
        <dbReference type="ARBA" id="ARBA00023286"/>
    </source>
</evidence>
<gene>
    <name evidence="9" type="ORF">SASPL_134089</name>
</gene>
<evidence type="ECO:0000313" key="9">
    <source>
        <dbReference type="EMBL" id="KAG6406486.1"/>
    </source>
</evidence>
<reference evidence="9" key="2">
    <citation type="submission" date="2020-08" db="EMBL/GenBank/DDBJ databases">
        <title>Plant Genome Project.</title>
        <authorList>
            <person name="Zhang R.-G."/>
        </authorList>
    </citation>
    <scope>NUCLEOTIDE SEQUENCE</scope>
    <source>
        <strain evidence="9">Huo1</strain>
        <tissue evidence="9">Leaf</tissue>
    </source>
</reference>
<protein>
    <recommendedName>
        <fullName evidence="8">Ion transport domain-containing protein</fullName>
    </recommendedName>
</protein>
<dbReference type="AlphaFoldDB" id="A0A8X8X6Y2"/>
<keyword evidence="5" id="KW-0406">Ion transport</keyword>
<keyword evidence="2 7" id="KW-0812">Transmembrane</keyword>
<dbReference type="SUPFAM" id="SSF81324">
    <property type="entry name" value="Voltage-gated potassium channels"/>
    <property type="match status" value="1"/>
</dbReference>
<keyword evidence="4 7" id="KW-0472">Membrane</keyword>
<sequence length="755" mass="86589">MELHSTPPVHGGATEMPELQKDLIKYANDWSASVTQNMKKRTRRRRKEQSLYIELSEAMYCLKHIYSEGCTGVGPRDMDPSKEKGPCSKFSTCHGLQLLIKHVGGCKKKEFLYAGVFEAMDASSRDEAPMLPASHLQSDDGVSSARRGISGKTRSVSMSFAMESPHPSEYQQNLVGLTGPLRQNSQVQMSGPLHPNRNNEVIFRPPQTAAEPENQARNGDGDYVGKNENLLSSGQLGKCSDPYCTACPIYYVQQKPLRTTEMIDAKYRNMLYGDAQSWAKRMRSHFLSYIPGVINPHAKLVQWWKKFFVICCIVASFLDPFFFFLFFVNKDYNCVELIWPKTREFLILRTIIDCVYFMHILLQFRLAYVAPETRVAGSGDLVDDPKMIAWNYFTTYFLVDLVVVLPLPQYIPRLCRFLPSVAGFSPTGFMFESDWANFLMNLLMYILASHVVGSCWYFLSIQRVNKCFEDACHGGNKISNCTKFISCNHGYEKRFTPMPDWNDSKNNENANVCFMKDSFDFGIFVAAVNLTTNSDIFDRYLYSLFWGFQQISTLAGNQEPSYVPLEVVFTMFIIGIGLLLFALLIGNMQTILQELGRRRLEKSLRGRKVEQWMKHLRLPNNLQSQVRAAERFNWATGRGVNKDAMIENFPEDLQRNIRRHLFKLVKKLRIFQLLDEPVIDAIQEKLKTTSYIRGSEILYPDGTSIKFPRHRLLSDMHVTCLTNVEAFVLRAADFEEVAGLFTRFLKNPRIQSVIR</sequence>
<keyword evidence="10" id="KW-1185">Reference proteome</keyword>
<dbReference type="Gene3D" id="1.10.287.70">
    <property type="match status" value="1"/>
</dbReference>
<name>A0A8X8X6Y2_SALSN</name>
<keyword evidence="5" id="KW-1071">Ligand-gated ion channel</keyword>
<feature type="transmembrane region" description="Helical" evidence="7">
    <location>
        <begin position="389"/>
        <end position="411"/>
    </location>
</feature>
<evidence type="ECO:0000259" key="8">
    <source>
        <dbReference type="Pfam" id="PF00520"/>
    </source>
</evidence>
<reference evidence="9" key="1">
    <citation type="submission" date="2018-01" db="EMBL/GenBank/DDBJ databases">
        <authorList>
            <person name="Mao J.F."/>
        </authorList>
    </citation>
    <scope>NUCLEOTIDE SEQUENCE</scope>
    <source>
        <strain evidence="9">Huo1</strain>
        <tissue evidence="9">Leaf</tissue>
    </source>
</reference>
<accession>A0A8X8X6Y2</accession>
<evidence type="ECO:0000256" key="3">
    <source>
        <dbReference type="ARBA" id="ARBA00022989"/>
    </source>
</evidence>
<comment type="subcellular location">
    <subcellularLocation>
        <location evidence="1">Membrane</location>
        <topology evidence="1">Multi-pass membrane protein</topology>
    </subcellularLocation>
</comment>
<dbReference type="InterPro" id="IPR018490">
    <property type="entry name" value="cNMP-bd_dom_sf"/>
</dbReference>
<dbReference type="Pfam" id="PF00520">
    <property type="entry name" value="Ion_trans"/>
    <property type="match status" value="1"/>
</dbReference>
<evidence type="ECO:0000256" key="2">
    <source>
        <dbReference type="ARBA" id="ARBA00022692"/>
    </source>
</evidence>
<dbReference type="Proteomes" id="UP000298416">
    <property type="component" value="Unassembled WGS sequence"/>
</dbReference>
<proteinExistence type="predicted"/>
<dbReference type="PANTHER" id="PTHR45651">
    <property type="entry name" value="CYCLIC NUCLEOTIDE-GATED ION CHANNEL 15-RELATED-RELATED"/>
    <property type="match status" value="1"/>
</dbReference>
<evidence type="ECO:0000256" key="1">
    <source>
        <dbReference type="ARBA" id="ARBA00004141"/>
    </source>
</evidence>
<feature type="transmembrane region" description="Helical" evidence="7">
    <location>
        <begin position="568"/>
        <end position="592"/>
    </location>
</feature>
<keyword evidence="3 7" id="KW-1133">Transmembrane helix</keyword>
<dbReference type="EMBL" id="PNBA02000012">
    <property type="protein sequence ID" value="KAG6406486.1"/>
    <property type="molecule type" value="Genomic_DNA"/>
</dbReference>
<feature type="transmembrane region" description="Helical" evidence="7">
    <location>
        <begin position="307"/>
        <end position="327"/>
    </location>
</feature>
<evidence type="ECO:0000256" key="6">
    <source>
        <dbReference type="ARBA" id="ARBA00023303"/>
    </source>
</evidence>
<evidence type="ECO:0000256" key="4">
    <source>
        <dbReference type="ARBA" id="ARBA00023136"/>
    </source>
</evidence>
<dbReference type="GO" id="GO:0016020">
    <property type="term" value="C:membrane"/>
    <property type="evidence" value="ECO:0007669"/>
    <property type="project" value="UniProtKB-SubCell"/>
</dbReference>
<comment type="caution">
    <text evidence="9">The sequence shown here is derived from an EMBL/GenBank/DDBJ whole genome shotgun (WGS) entry which is preliminary data.</text>
</comment>
<dbReference type="InterPro" id="IPR005821">
    <property type="entry name" value="Ion_trans_dom"/>
</dbReference>
<evidence type="ECO:0000313" key="10">
    <source>
        <dbReference type="Proteomes" id="UP000298416"/>
    </source>
</evidence>
<feature type="transmembrane region" description="Helical" evidence="7">
    <location>
        <begin position="438"/>
        <end position="459"/>
    </location>
</feature>
<dbReference type="InterPro" id="IPR035898">
    <property type="entry name" value="TAZ_dom_sf"/>
</dbReference>
<feature type="transmembrane region" description="Helical" evidence="7">
    <location>
        <begin position="347"/>
        <end position="368"/>
    </location>
</feature>
<dbReference type="PANTHER" id="PTHR45651:SF11">
    <property type="entry name" value="CYCLIC NUCLEOTIDE-GATED ION CHANNEL 20, CHLOROPLASTIC-RELATED"/>
    <property type="match status" value="1"/>
</dbReference>
<dbReference type="GO" id="GO:0005216">
    <property type="term" value="F:monoatomic ion channel activity"/>
    <property type="evidence" value="ECO:0007669"/>
    <property type="project" value="InterPro"/>
</dbReference>
<evidence type="ECO:0000256" key="7">
    <source>
        <dbReference type="SAM" id="Phobius"/>
    </source>
</evidence>
<keyword evidence="6" id="KW-0407">Ion channel</keyword>
<dbReference type="SUPFAM" id="SSF57933">
    <property type="entry name" value="TAZ domain"/>
    <property type="match status" value="1"/>
</dbReference>
<keyword evidence="5" id="KW-0813">Transport</keyword>
<dbReference type="SUPFAM" id="SSF51206">
    <property type="entry name" value="cAMP-binding domain-like"/>
    <property type="match status" value="1"/>
</dbReference>
<dbReference type="Gene3D" id="1.10.287.630">
    <property type="entry name" value="Helix hairpin bin"/>
    <property type="match status" value="1"/>
</dbReference>